<comment type="subcellular location">
    <subcellularLocation>
        <location evidence="1">Secreted</location>
    </subcellularLocation>
</comment>
<evidence type="ECO:0000256" key="2">
    <source>
        <dbReference type="ARBA" id="ARBA00022525"/>
    </source>
</evidence>
<evidence type="ECO:0000313" key="4">
    <source>
        <dbReference type="EMBL" id="ACK67841.1"/>
    </source>
</evidence>
<dbReference type="Proteomes" id="UP000008204">
    <property type="component" value="Chromosome"/>
</dbReference>
<dbReference type="InterPro" id="IPR017996">
    <property type="entry name" value="MRJP/yellow-related"/>
</dbReference>
<dbReference type="Pfam" id="PF03022">
    <property type="entry name" value="MRJP"/>
    <property type="match status" value="1"/>
</dbReference>
<sequence>MLPTSLFKLSTALCTSILIMAGLNPLKAESKPISSAVVAQANTTTKPKVGHLELVANLKITPGNITVSRTGRIFASVHGMRRDSAQLIEIFPGENNWKPFPNAQWNAPPGSSKDVLNTAHGVAIDNQDRLWVIDHGNWMPNGQPVAQPKLLAFDINTGEVVFRLDFDALAAPEGQILQDLAVDEQRGFVYVADCGNTPGILVVDINNRKTWRWEGHPSLQSEDIDLVVEGKKLSFRRPDGSLNPARIAVNPITLSADGEMIFYGAMTGTKWYSVPAKLLREQASTETIAQGVKVVGKKPVSDGVSTDAQGNHYITNLPDNAIDVLNSEGKLTRLVQDDRFLWADNVRFGLDSWLYININQLHRAPIFTGQEKDAGQPPYQIFRVWTGTQGQPGR</sequence>
<organism evidence="4 5">
    <name type="scientific">Rippkaea orientalis (strain PCC 8801 / RF-1)</name>
    <name type="common">Cyanothece sp. (strain PCC 8801)</name>
    <dbReference type="NCBI Taxonomy" id="41431"/>
    <lineage>
        <taxon>Bacteria</taxon>
        <taxon>Bacillati</taxon>
        <taxon>Cyanobacteriota</taxon>
        <taxon>Cyanophyceae</taxon>
        <taxon>Oscillatoriophycideae</taxon>
        <taxon>Chroococcales</taxon>
        <taxon>Aphanothecaceae</taxon>
        <taxon>Rippkaea</taxon>
        <taxon>Rippkaea orientalis</taxon>
    </lineage>
</organism>
<reference evidence="5" key="1">
    <citation type="journal article" date="2011" name="MBio">
        <title>Novel metabolic attributes of the genus Cyanothece, comprising a group of unicellular nitrogen-fixing Cyanobacteria.</title>
        <authorList>
            <person name="Bandyopadhyay A."/>
            <person name="Elvitigala T."/>
            <person name="Welsh E."/>
            <person name="Stockel J."/>
            <person name="Liberton M."/>
            <person name="Min H."/>
            <person name="Sherman L.A."/>
            <person name="Pakrasi H.B."/>
        </authorList>
    </citation>
    <scope>NUCLEOTIDE SEQUENCE [LARGE SCALE GENOMIC DNA]</scope>
    <source>
        <strain evidence="5">PCC 8801</strain>
    </source>
</reference>
<feature type="signal peptide" evidence="3">
    <location>
        <begin position="1"/>
        <end position="21"/>
    </location>
</feature>
<dbReference type="InterPro" id="IPR011042">
    <property type="entry name" value="6-blade_b-propeller_TolB-like"/>
</dbReference>
<dbReference type="HOGENOM" id="CLU_031076_0_1_3"/>
<name>B7K4D5_RIPO1</name>
<accession>B7K4D5</accession>
<dbReference type="Gene3D" id="2.120.10.30">
    <property type="entry name" value="TolB, C-terminal domain"/>
    <property type="match status" value="1"/>
</dbReference>
<dbReference type="AlphaFoldDB" id="B7K4D5"/>
<dbReference type="PANTHER" id="PTHR10009:SF18">
    <property type="entry name" value="PROTEIN YELLOW-LIKE PROTEIN"/>
    <property type="match status" value="1"/>
</dbReference>
<keyword evidence="5" id="KW-1185">Reference proteome</keyword>
<dbReference type="eggNOG" id="COG3391">
    <property type="taxonomic scope" value="Bacteria"/>
</dbReference>
<dbReference type="RefSeq" id="WP_012597098.1">
    <property type="nucleotide sequence ID" value="NC_011726.1"/>
</dbReference>
<keyword evidence="3" id="KW-0732">Signal</keyword>
<dbReference type="KEGG" id="cyp:PCC8801_3892"/>
<evidence type="ECO:0000313" key="5">
    <source>
        <dbReference type="Proteomes" id="UP000008204"/>
    </source>
</evidence>
<gene>
    <name evidence="4" type="ordered locus">PCC8801_3892</name>
</gene>
<protein>
    <submittedName>
        <fullName evidence="4">Major royal jelly protein</fullName>
    </submittedName>
</protein>
<dbReference type="GO" id="GO:0005576">
    <property type="term" value="C:extracellular region"/>
    <property type="evidence" value="ECO:0007669"/>
    <property type="project" value="UniProtKB-SubCell"/>
</dbReference>
<dbReference type="STRING" id="41431.PCC8801_3892"/>
<proteinExistence type="predicted"/>
<dbReference type="EMBL" id="CP001287">
    <property type="protein sequence ID" value="ACK67841.1"/>
    <property type="molecule type" value="Genomic_DNA"/>
</dbReference>
<feature type="chain" id="PRO_5002858704" evidence="3">
    <location>
        <begin position="22"/>
        <end position="394"/>
    </location>
</feature>
<dbReference type="SUPFAM" id="SSF63829">
    <property type="entry name" value="Calcium-dependent phosphotriesterase"/>
    <property type="match status" value="1"/>
</dbReference>
<keyword evidence="2" id="KW-0964">Secreted</keyword>
<evidence type="ECO:0000256" key="1">
    <source>
        <dbReference type="ARBA" id="ARBA00004613"/>
    </source>
</evidence>
<evidence type="ECO:0000256" key="3">
    <source>
        <dbReference type="SAM" id="SignalP"/>
    </source>
</evidence>
<dbReference type="OrthoDB" id="9797664at2"/>
<dbReference type="PANTHER" id="PTHR10009">
    <property type="entry name" value="PROTEIN YELLOW-RELATED"/>
    <property type="match status" value="1"/>
</dbReference>